<protein>
    <recommendedName>
        <fullName evidence="2">F-box domain-containing protein</fullName>
    </recommendedName>
</protein>
<dbReference type="Pfam" id="PF12937">
    <property type="entry name" value="F-box-like"/>
    <property type="match status" value="1"/>
</dbReference>
<dbReference type="OrthoDB" id="2322499at2759"/>
<evidence type="ECO:0000256" key="1">
    <source>
        <dbReference type="SAM" id="MobiDB-lite"/>
    </source>
</evidence>
<accession>A0A8H6MH51</accession>
<comment type="caution">
    <text evidence="3">The sequence shown here is derived from an EMBL/GenBank/DDBJ whole genome shotgun (WGS) entry which is preliminary data.</text>
</comment>
<feature type="compositionally biased region" description="Polar residues" evidence="1">
    <location>
        <begin position="761"/>
        <end position="770"/>
    </location>
</feature>
<feature type="compositionally biased region" description="Low complexity" evidence="1">
    <location>
        <begin position="673"/>
        <end position="711"/>
    </location>
</feature>
<gene>
    <name evidence="3" type="ORF">DFP72DRAFT_319958</name>
</gene>
<proteinExistence type="predicted"/>
<feature type="region of interest" description="Disordered" evidence="1">
    <location>
        <begin position="1"/>
        <end position="64"/>
    </location>
</feature>
<dbReference type="AlphaFoldDB" id="A0A8H6MH51"/>
<dbReference type="CDD" id="cd09917">
    <property type="entry name" value="F-box_SF"/>
    <property type="match status" value="1"/>
</dbReference>
<dbReference type="InterPro" id="IPR001810">
    <property type="entry name" value="F-box_dom"/>
</dbReference>
<dbReference type="EMBL" id="JACGCI010000003">
    <property type="protein sequence ID" value="KAF6764687.1"/>
    <property type="molecule type" value="Genomic_DNA"/>
</dbReference>
<keyword evidence="4" id="KW-1185">Reference proteome</keyword>
<name>A0A8H6MH51_9AGAR</name>
<feature type="domain" description="F-box" evidence="2">
    <location>
        <begin position="75"/>
        <end position="124"/>
    </location>
</feature>
<dbReference type="InterPro" id="IPR036047">
    <property type="entry name" value="F-box-like_dom_sf"/>
</dbReference>
<dbReference type="Proteomes" id="UP000521943">
    <property type="component" value="Unassembled WGS sequence"/>
</dbReference>
<evidence type="ECO:0000259" key="2">
    <source>
        <dbReference type="PROSITE" id="PS50181"/>
    </source>
</evidence>
<evidence type="ECO:0000313" key="4">
    <source>
        <dbReference type="Proteomes" id="UP000521943"/>
    </source>
</evidence>
<feature type="compositionally biased region" description="Polar residues" evidence="1">
    <location>
        <begin position="716"/>
        <end position="742"/>
    </location>
</feature>
<reference evidence="3 4" key="1">
    <citation type="submission" date="2020-07" db="EMBL/GenBank/DDBJ databases">
        <title>Comparative genomics of pyrophilous fungi reveals a link between fire events and developmental genes.</title>
        <authorList>
            <consortium name="DOE Joint Genome Institute"/>
            <person name="Steindorff A.S."/>
            <person name="Carver A."/>
            <person name="Calhoun S."/>
            <person name="Stillman K."/>
            <person name="Liu H."/>
            <person name="Lipzen A."/>
            <person name="Pangilinan J."/>
            <person name="Labutti K."/>
            <person name="Bruns T.D."/>
            <person name="Grigoriev I.V."/>
        </authorList>
    </citation>
    <scope>NUCLEOTIDE SEQUENCE [LARGE SCALE GENOMIC DNA]</scope>
    <source>
        <strain evidence="3 4">CBS 144469</strain>
    </source>
</reference>
<feature type="region of interest" description="Disordered" evidence="1">
    <location>
        <begin position="665"/>
        <end position="770"/>
    </location>
</feature>
<organism evidence="3 4">
    <name type="scientific">Ephemerocybe angulata</name>
    <dbReference type="NCBI Taxonomy" id="980116"/>
    <lineage>
        <taxon>Eukaryota</taxon>
        <taxon>Fungi</taxon>
        <taxon>Dikarya</taxon>
        <taxon>Basidiomycota</taxon>
        <taxon>Agaricomycotina</taxon>
        <taxon>Agaricomycetes</taxon>
        <taxon>Agaricomycetidae</taxon>
        <taxon>Agaricales</taxon>
        <taxon>Agaricineae</taxon>
        <taxon>Psathyrellaceae</taxon>
        <taxon>Ephemerocybe</taxon>
    </lineage>
</organism>
<sequence>MSSQETSPSAFTLDGDESELTPLTDSDFSDSEDSDFMLVSRPTKKRRITKVKEKKKKKEVAKPPPKKLRAFRGVLKDIWVLPLDVTYEIFGHLKPLDLLQLSRTSKSLREILMSRSSVSVWMSARANIEALPDCPFDMSEPEYASLVFETHCHYCFANNVQTVIWEARMRCCKRCGGTMYTHWVNLVKEKVPDVLQSIVPSTHEFTTGTVYPHTEKKYSLEQAVVLTVEMARMDEESQALWFWNKKKEYDRIVEHAELCREFLSGRHTRRNRELEDARLKRTNSVIAKLTALGWGEEIEKMSKYRLTEHKHVKIPKDLTERAWQKIEADMIAFMQDVREKRLVKEKNKIMTSRCALMKQMYANFVASQPMHSILPGVADFATMPELRAILENPDLDATVTLEDFDIGAEKMLEFSAKWREEKDKALLDILRQSSLGSMASKEMLSRATTLFNCKTCSVPVSYPRILVHTCNFTRNVEMPDPSNIFERLRAEPWNLGGDRVSFHEAAHKRAKYVLKALSLDSEISVDDMNEANPFVECYCALCYRPGAVRTFARWGRMIEHTPRYTTAHVSRPYGVVDARRTALVKKLEILELSKLRREHDWDDYSHRSYCCMTCKIRDTRHSMEKHITAEHGFVGPRFDTDYTYHIDAKMRLRAPFVNLKIAAKTPKNAEAGSSTAATTTNTTAAATTTTPATTTTTAPADSTVASSSSPSIEVQGDSTATPVVLTPSTSLDGVVSQPSEASGSGDAGSTVVSPPDVPQPEGNTSTVADS</sequence>
<dbReference type="SUPFAM" id="SSF81383">
    <property type="entry name" value="F-box domain"/>
    <property type="match status" value="1"/>
</dbReference>
<feature type="compositionally biased region" description="Polar residues" evidence="1">
    <location>
        <begin position="1"/>
        <end position="10"/>
    </location>
</feature>
<dbReference type="SMART" id="SM00256">
    <property type="entry name" value="FBOX"/>
    <property type="match status" value="1"/>
</dbReference>
<feature type="compositionally biased region" description="Basic residues" evidence="1">
    <location>
        <begin position="42"/>
        <end position="64"/>
    </location>
</feature>
<dbReference type="PROSITE" id="PS50181">
    <property type="entry name" value="FBOX"/>
    <property type="match status" value="1"/>
</dbReference>
<evidence type="ECO:0000313" key="3">
    <source>
        <dbReference type="EMBL" id="KAF6764687.1"/>
    </source>
</evidence>